<dbReference type="Proteomes" id="UP000018936">
    <property type="component" value="Unassembled WGS sequence"/>
</dbReference>
<organism evidence="2 3">
    <name type="scientific">Ophiophagus hannah</name>
    <name type="common">King cobra</name>
    <name type="synonym">Naja hannah</name>
    <dbReference type="NCBI Taxonomy" id="8665"/>
    <lineage>
        <taxon>Eukaryota</taxon>
        <taxon>Metazoa</taxon>
        <taxon>Chordata</taxon>
        <taxon>Craniata</taxon>
        <taxon>Vertebrata</taxon>
        <taxon>Euteleostomi</taxon>
        <taxon>Lepidosauria</taxon>
        <taxon>Squamata</taxon>
        <taxon>Bifurcata</taxon>
        <taxon>Unidentata</taxon>
        <taxon>Episquamata</taxon>
        <taxon>Toxicofera</taxon>
        <taxon>Serpentes</taxon>
        <taxon>Colubroidea</taxon>
        <taxon>Elapidae</taxon>
        <taxon>Elapinae</taxon>
        <taxon>Ophiophagus</taxon>
    </lineage>
</organism>
<feature type="non-terminal residue" evidence="2">
    <location>
        <position position="1"/>
    </location>
</feature>
<keyword evidence="3" id="KW-1185">Reference proteome</keyword>
<evidence type="ECO:0000313" key="3">
    <source>
        <dbReference type="Proteomes" id="UP000018936"/>
    </source>
</evidence>
<dbReference type="AlphaFoldDB" id="V8N719"/>
<feature type="compositionally biased region" description="Basic and acidic residues" evidence="1">
    <location>
        <begin position="1"/>
        <end position="14"/>
    </location>
</feature>
<feature type="compositionally biased region" description="Basic and acidic residues" evidence="1">
    <location>
        <begin position="21"/>
        <end position="52"/>
    </location>
</feature>
<reference evidence="2 3" key="1">
    <citation type="journal article" date="2013" name="Proc. Natl. Acad. Sci. U.S.A.">
        <title>The king cobra genome reveals dynamic gene evolution and adaptation in the snake venom system.</title>
        <authorList>
            <person name="Vonk F.J."/>
            <person name="Casewell N.R."/>
            <person name="Henkel C.V."/>
            <person name="Heimberg A.M."/>
            <person name="Jansen H.J."/>
            <person name="McCleary R.J."/>
            <person name="Kerkkamp H.M."/>
            <person name="Vos R.A."/>
            <person name="Guerreiro I."/>
            <person name="Calvete J.J."/>
            <person name="Wuster W."/>
            <person name="Woods A.E."/>
            <person name="Logan J.M."/>
            <person name="Harrison R.A."/>
            <person name="Castoe T.A."/>
            <person name="de Koning A.P."/>
            <person name="Pollock D.D."/>
            <person name="Yandell M."/>
            <person name="Calderon D."/>
            <person name="Renjifo C."/>
            <person name="Currier R.B."/>
            <person name="Salgado D."/>
            <person name="Pla D."/>
            <person name="Sanz L."/>
            <person name="Hyder A.S."/>
            <person name="Ribeiro J.M."/>
            <person name="Arntzen J.W."/>
            <person name="van den Thillart G.E."/>
            <person name="Boetzer M."/>
            <person name="Pirovano W."/>
            <person name="Dirks R.P."/>
            <person name="Spaink H.P."/>
            <person name="Duboule D."/>
            <person name="McGlinn E."/>
            <person name="Kini R.M."/>
            <person name="Richardson M.K."/>
        </authorList>
    </citation>
    <scope>NUCLEOTIDE SEQUENCE</scope>
    <source>
        <tissue evidence="2">Blood</tissue>
    </source>
</reference>
<sequence length="52" mass="6063">MRKCQEGKGKERGRERKKKYRDPEESWKKGGLATRKEGGEIKKSRRTREAAG</sequence>
<gene>
    <name evidence="2" type="ORF">L345_16578</name>
</gene>
<comment type="caution">
    <text evidence="2">The sequence shown here is derived from an EMBL/GenBank/DDBJ whole genome shotgun (WGS) entry which is preliminary data.</text>
</comment>
<name>V8N719_OPHHA</name>
<evidence type="ECO:0000313" key="2">
    <source>
        <dbReference type="EMBL" id="ETE57706.1"/>
    </source>
</evidence>
<evidence type="ECO:0000256" key="1">
    <source>
        <dbReference type="SAM" id="MobiDB-lite"/>
    </source>
</evidence>
<proteinExistence type="predicted"/>
<protein>
    <submittedName>
        <fullName evidence="2">Uncharacterized protein</fullName>
    </submittedName>
</protein>
<feature type="region of interest" description="Disordered" evidence="1">
    <location>
        <begin position="1"/>
        <end position="52"/>
    </location>
</feature>
<accession>V8N719</accession>
<dbReference type="EMBL" id="AZIM01007894">
    <property type="protein sequence ID" value="ETE57706.1"/>
    <property type="molecule type" value="Genomic_DNA"/>
</dbReference>